<dbReference type="SUPFAM" id="SSF53613">
    <property type="entry name" value="Ribokinase-like"/>
    <property type="match status" value="1"/>
</dbReference>
<reference evidence="6 7" key="1">
    <citation type="submission" date="2021-06" db="EMBL/GenBank/DDBJ databases">
        <title>Genome sequence of Babesia caballi.</title>
        <authorList>
            <person name="Yamagishi J."/>
            <person name="Kidaka T."/>
            <person name="Ochi A."/>
        </authorList>
    </citation>
    <scope>NUCLEOTIDE SEQUENCE [LARGE SCALE GENOMIC DNA]</scope>
    <source>
        <strain evidence="6">USDA-D6B2</strain>
    </source>
</reference>
<keyword evidence="3 6" id="KW-0418">Kinase</keyword>
<dbReference type="PANTHER" id="PTHR43320:SF3">
    <property type="entry name" value="CARBOHYDRATE KINASE PFKB DOMAIN-CONTAINING PROTEIN"/>
    <property type="match status" value="1"/>
</dbReference>
<evidence type="ECO:0000256" key="4">
    <source>
        <dbReference type="SAM" id="SignalP"/>
    </source>
</evidence>
<dbReference type="PANTHER" id="PTHR43320">
    <property type="entry name" value="SUGAR KINASE"/>
    <property type="match status" value="1"/>
</dbReference>
<dbReference type="Gene3D" id="3.40.1190.20">
    <property type="match status" value="1"/>
</dbReference>
<accession>A0AAV4M2Q6</accession>
<dbReference type="GeneID" id="94197832"/>
<comment type="caution">
    <text evidence="6">The sequence shown here is derived from an EMBL/GenBank/DDBJ whole genome shotgun (WGS) entry which is preliminary data.</text>
</comment>
<dbReference type="InterPro" id="IPR052700">
    <property type="entry name" value="Carb_kinase_PfkB-like"/>
</dbReference>
<dbReference type="GO" id="GO:0016301">
    <property type="term" value="F:kinase activity"/>
    <property type="evidence" value="ECO:0007669"/>
    <property type="project" value="UniProtKB-KW"/>
</dbReference>
<comment type="similarity">
    <text evidence="1">Belongs to the carbohydrate kinase PfkB family.</text>
</comment>
<dbReference type="InterPro" id="IPR002173">
    <property type="entry name" value="Carboh/pur_kinase_PfkB_CS"/>
</dbReference>
<dbReference type="CDD" id="cd01168">
    <property type="entry name" value="adenosine_kinase"/>
    <property type="match status" value="1"/>
</dbReference>
<dbReference type="InterPro" id="IPR029056">
    <property type="entry name" value="Ribokinase-like"/>
</dbReference>
<evidence type="ECO:0000259" key="5">
    <source>
        <dbReference type="Pfam" id="PF00294"/>
    </source>
</evidence>
<feature type="signal peptide" evidence="4">
    <location>
        <begin position="1"/>
        <end position="23"/>
    </location>
</feature>
<sequence>MNSSSFLAAVFGVFAAFASYASCKEATGEEIIEKGPTRILITGHPMVDQYARVDQSVVDSLNFAKGESNGITPETFKALGERVKVESRNAGGSAGNTARAYAYLGGAVTFFGVCGDDDISRDFSKTLVDYGVEDVTMRVPGLFTSQLYSLVTPDAERTMYLLFGASHTLKADYLNPAIMDDFEYYGVNGFMFANEDQVEFTHKMIDAARQRGKGIITFLANSFCVRRNGKYLKPIVDQSDIVCGNADEFTELYGLSGHQEAGKMFLKRTKGRKPQHKIVIMTMGPKGALVFFKGKYFFVPPTGVEVVDTTGAGDFFAGSMLYGLLNGWPVKKAGQFAVTLVGDIISHMGTLLSSDVRAKVDIIKSTS</sequence>
<evidence type="ECO:0000256" key="3">
    <source>
        <dbReference type="ARBA" id="ARBA00022777"/>
    </source>
</evidence>
<dbReference type="InterPro" id="IPR011611">
    <property type="entry name" value="PfkB_dom"/>
</dbReference>
<keyword evidence="7" id="KW-1185">Reference proteome</keyword>
<feature type="domain" description="Carbohydrate kinase PfkB" evidence="5">
    <location>
        <begin position="80"/>
        <end position="352"/>
    </location>
</feature>
<gene>
    <name evidence="6" type="ORF">BcabD6B2_57870</name>
</gene>
<protein>
    <submittedName>
        <fullName evidence="6">Adenosine kinase</fullName>
    </submittedName>
</protein>
<evidence type="ECO:0000313" key="6">
    <source>
        <dbReference type="EMBL" id="GIX66351.1"/>
    </source>
</evidence>
<dbReference type="AlphaFoldDB" id="A0AAV4M2Q6"/>
<evidence type="ECO:0000313" key="7">
    <source>
        <dbReference type="Proteomes" id="UP001497744"/>
    </source>
</evidence>
<keyword evidence="2" id="KW-0808">Transferase</keyword>
<evidence type="ECO:0000256" key="2">
    <source>
        <dbReference type="ARBA" id="ARBA00022679"/>
    </source>
</evidence>
<dbReference type="EMBL" id="BPLF01000006">
    <property type="protein sequence ID" value="GIX66351.1"/>
    <property type="molecule type" value="Genomic_DNA"/>
</dbReference>
<evidence type="ECO:0000256" key="1">
    <source>
        <dbReference type="ARBA" id="ARBA00010688"/>
    </source>
</evidence>
<feature type="chain" id="PRO_5043898797" evidence="4">
    <location>
        <begin position="24"/>
        <end position="367"/>
    </location>
</feature>
<keyword evidence="4" id="KW-0732">Signal</keyword>
<dbReference type="RefSeq" id="XP_067718420.1">
    <property type="nucleotide sequence ID" value="XM_067862319.1"/>
</dbReference>
<organism evidence="6 7">
    <name type="scientific">Babesia caballi</name>
    <dbReference type="NCBI Taxonomy" id="5871"/>
    <lineage>
        <taxon>Eukaryota</taxon>
        <taxon>Sar</taxon>
        <taxon>Alveolata</taxon>
        <taxon>Apicomplexa</taxon>
        <taxon>Aconoidasida</taxon>
        <taxon>Piroplasmida</taxon>
        <taxon>Babesiidae</taxon>
        <taxon>Babesia</taxon>
    </lineage>
</organism>
<dbReference type="Proteomes" id="UP001497744">
    <property type="component" value="Unassembled WGS sequence"/>
</dbReference>
<dbReference type="Pfam" id="PF00294">
    <property type="entry name" value="PfkB"/>
    <property type="match status" value="1"/>
</dbReference>
<dbReference type="PROSITE" id="PS00583">
    <property type="entry name" value="PFKB_KINASES_1"/>
    <property type="match status" value="1"/>
</dbReference>
<proteinExistence type="inferred from homology"/>
<name>A0AAV4M2Q6_BABCB</name>